<dbReference type="AlphaFoldDB" id="A0A9N9JAR2"/>
<evidence type="ECO:0000313" key="2">
    <source>
        <dbReference type="EMBL" id="CAG8770285.1"/>
    </source>
</evidence>
<dbReference type="OrthoDB" id="2444340at2759"/>
<accession>A0A9N9JAR2</accession>
<protein>
    <submittedName>
        <fullName evidence="2">6985_t:CDS:1</fullName>
    </submittedName>
</protein>
<evidence type="ECO:0000313" key="3">
    <source>
        <dbReference type="Proteomes" id="UP000789570"/>
    </source>
</evidence>
<dbReference type="Proteomes" id="UP000789570">
    <property type="component" value="Unassembled WGS sequence"/>
</dbReference>
<sequence>RLGSTILVSTNIFLELILNQPCVTCHDINFSNYKTKIRTIGLEICITKKCMLCSDESEYCNERSGDDFSKCLADAGLVGGVNREELRSMLALLGITRQNRHQQYFDKQEEFFSNLYQVTNISTEDAL</sequence>
<keyword evidence="3" id="KW-1185">Reference proteome</keyword>
<keyword evidence="1" id="KW-0732">Signal</keyword>
<proteinExistence type="predicted"/>
<feature type="signal peptide" evidence="1">
    <location>
        <begin position="1"/>
        <end position="25"/>
    </location>
</feature>
<comment type="caution">
    <text evidence="2">The sequence shown here is derived from an EMBL/GenBank/DDBJ whole genome shotgun (WGS) entry which is preliminary data.</text>
</comment>
<reference evidence="2" key="1">
    <citation type="submission" date="2021-06" db="EMBL/GenBank/DDBJ databases">
        <authorList>
            <person name="Kallberg Y."/>
            <person name="Tangrot J."/>
            <person name="Rosling A."/>
        </authorList>
    </citation>
    <scope>NUCLEOTIDE SEQUENCE</scope>
    <source>
        <strain evidence="2">UK204</strain>
    </source>
</reference>
<gene>
    <name evidence="2" type="ORF">FCALED_LOCUS17494</name>
</gene>
<feature type="chain" id="PRO_5040402272" evidence="1">
    <location>
        <begin position="26"/>
        <end position="127"/>
    </location>
</feature>
<dbReference type="EMBL" id="CAJVPQ010027061">
    <property type="protein sequence ID" value="CAG8770285.1"/>
    <property type="molecule type" value="Genomic_DNA"/>
</dbReference>
<evidence type="ECO:0000256" key="1">
    <source>
        <dbReference type="SAM" id="SignalP"/>
    </source>
</evidence>
<feature type="non-terminal residue" evidence="2">
    <location>
        <position position="127"/>
    </location>
</feature>
<organism evidence="2 3">
    <name type="scientific">Funneliformis caledonium</name>
    <dbReference type="NCBI Taxonomy" id="1117310"/>
    <lineage>
        <taxon>Eukaryota</taxon>
        <taxon>Fungi</taxon>
        <taxon>Fungi incertae sedis</taxon>
        <taxon>Mucoromycota</taxon>
        <taxon>Glomeromycotina</taxon>
        <taxon>Glomeromycetes</taxon>
        <taxon>Glomerales</taxon>
        <taxon>Glomeraceae</taxon>
        <taxon>Funneliformis</taxon>
    </lineage>
</organism>
<name>A0A9N9JAR2_9GLOM</name>
<feature type="non-terminal residue" evidence="2">
    <location>
        <position position="1"/>
    </location>
</feature>